<keyword evidence="1" id="KW-0175">Coiled coil</keyword>
<reference evidence="3 4" key="1">
    <citation type="journal article" date="2012" name="Science">
        <title>The Paleozoic origin of enzymatic lignin decomposition reconstructed from 31 fungal genomes.</title>
        <authorList>
            <person name="Floudas D."/>
            <person name="Binder M."/>
            <person name="Riley R."/>
            <person name="Barry K."/>
            <person name="Blanchette R.A."/>
            <person name="Henrissat B."/>
            <person name="Martinez A.T."/>
            <person name="Otillar R."/>
            <person name="Spatafora J.W."/>
            <person name="Yadav J.S."/>
            <person name="Aerts A."/>
            <person name="Benoit I."/>
            <person name="Boyd A."/>
            <person name="Carlson A."/>
            <person name="Copeland A."/>
            <person name="Coutinho P.M."/>
            <person name="de Vries R.P."/>
            <person name="Ferreira P."/>
            <person name="Findley K."/>
            <person name="Foster B."/>
            <person name="Gaskell J."/>
            <person name="Glotzer D."/>
            <person name="Gorecki P."/>
            <person name="Heitman J."/>
            <person name="Hesse C."/>
            <person name="Hori C."/>
            <person name="Igarashi K."/>
            <person name="Jurgens J.A."/>
            <person name="Kallen N."/>
            <person name="Kersten P."/>
            <person name="Kohler A."/>
            <person name="Kuees U."/>
            <person name="Kumar T.K.A."/>
            <person name="Kuo A."/>
            <person name="LaButti K."/>
            <person name="Larrondo L.F."/>
            <person name="Lindquist E."/>
            <person name="Ling A."/>
            <person name="Lombard V."/>
            <person name="Lucas S."/>
            <person name="Lundell T."/>
            <person name="Martin R."/>
            <person name="McLaughlin D.J."/>
            <person name="Morgenstern I."/>
            <person name="Morin E."/>
            <person name="Murat C."/>
            <person name="Nagy L.G."/>
            <person name="Nolan M."/>
            <person name="Ohm R.A."/>
            <person name="Patyshakuliyeva A."/>
            <person name="Rokas A."/>
            <person name="Ruiz-Duenas F.J."/>
            <person name="Sabat G."/>
            <person name="Salamov A."/>
            <person name="Samejima M."/>
            <person name="Schmutz J."/>
            <person name="Slot J.C."/>
            <person name="St John F."/>
            <person name="Stenlid J."/>
            <person name="Sun H."/>
            <person name="Sun S."/>
            <person name="Syed K."/>
            <person name="Tsang A."/>
            <person name="Wiebenga A."/>
            <person name="Young D."/>
            <person name="Pisabarro A."/>
            <person name="Eastwood D.C."/>
            <person name="Martin F."/>
            <person name="Cullen D."/>
            <person name="Grigoriev I.V."/>
            <person name="Hibbett D.S."/>
        </authorList>
    </citation>
    <scope>NUCLEOTIDE SEQUENCE [LARGE SCALE GENOMIC DNA]</scope>
    <source>
        <strain evidence="3 4">DJM-731 SS1</strain>
    </source>
</reference>
<evidence type="ECO:0000256" key="2">
    <source>
        <dbReference type="SAM" id="MobiDB-lite"/>
    </source>
</evidence>
<dbReference type="GeneID" id="63683289"/>
<feature type="compositionally biased region" description="Polar residues" evidence="2">
    <location>
        <begin position="1"/>
        <end position="10"/>
    </location>
</feature>
<evidence type="ECO:0000313" key="3">
    <source>
        <dbReference type="EMBL" id="EJU03056.1"/>
    </source>
</evidence>
<evidence type="ECO:0000256" key="1">
    <source>
        <dbReference type="SAM" id="Coils"/>
    </source>
</evidence>
<name>M5FYC6_DACPD</name>
<feature type="compositionally biased region" description="Acidic residues" evidence="2">
    <location>
        <begin position="132"/>
        <end position="147"/>
    </location>
</feature>
<evidence type="ECO:0000313" key="4">
    <source>
        <dbReference type="Proteomes" id="UP000030653"/>
    </source>
</evidence>
<dbReference type="AlphaFoldDB" id="M5FYC6"/>
<keyword evidence="4" id="KW-1185">Reference proteome</keyword>
<dbReference type="HOGENOM" id="CLU_1570599_0_0_1"/>
<accession>M5FYC6</accession>
<dbReference type="RefSeq" id="XP_040629950.1">
    <property type="nucleotide sequence ID" value="XM_040768227.1"/>
</dbReference>
<organism evidence="3 4">
    <name type="scientific">Dacryopinax primogenitus (strain DJM 731)</name>
    <name type="common">Brown rot fungus</name>
    <dbReference type="NCBI Taxonomy" id="1858805"/>
    <lineage>
        <taxon>Eukaryota</taxon>
        <taxon>Fungi</taxon>
        <taxon>Dikarya</taxon>
        <taxon>Basidiomycota</taxon>
        <taxon>Agaricomycotina</taxon>
        <taxon>Dacrymycetes</taxon>
        <taxon>Dacrymycetales</taxon>
        <taxon>Dacrymycetaceae</taxon>
        <taxon>Dacryopinax</taxon>
    </lineage>
</organism>
<proteinExistence type="predicted"/>
<feature type="region of interest" description="Disordered" evidence="2">
    <location>
        <begin position="1"/>
        <end position="42"/>
    </location>
</feature>
<sequence length="170" mass="19481">MSQPSVNSIGASKDEGNPSAADVSPDNRTAHGAKISRDFLKRMPTPRRIERFRAELLQQNEALASRLELESAEIEADEKRLRKRKHRFETESIRKKQCEEKLKSLDEGLEGIIKYKKASSIFRAKETGREENFEDDEQVEENDDGETDFPPLESEEERSPSSSVQQRCLK</sequence>
<protein>
    <submittedName>
        <fullName evidence="3">Uncharacterized protein</fullName>
    </submittedName>
</protein>
<dbReference type="Proteomes" id="UP000030653">
    <property type="component" value="Unassembled WGS sequence"/>
</dbReference>
<feature type="region of interest" description="Disordered" evidence="2">
    <location>
        <begin position="124"/>
        <end position="170"/>
    </location>
</feature>
<feature type="coiled-coil region" evidence="1">
    <location>
        <begin position="53"/>
        <end position="84"/>
    </location>
</feature>
<gene>
    <name evidence="3" type="ORF">DACRYDRAFT_106234</name>
</gene>
<dbReference type="EMBL" id="JH795860">
    <property type="protein sequence ID" value="EJU03056.1"/>
    <property type="molecule type" value="Genomic_DNA"/>
</dbReference>